<dbReference type="AlphaFoldDB" id="A0A4S8KH66"/>
<sequence>MATRRRIRSDTAGYGDRMSRTDTVYCGLFGFEPEIAVRLLRYLRFVTDQVGVSLSVRLLSFPAPSVP</sequence>
<evidence type="ECO:0000313" key="2">
    <source>
        <dbReference type="Proteomes" id="UP000317650"/>
    </source>
</evidence>
<organism evidence="1 2">
    <name type="scientific">Musa balbisiana</name>
    <name type="common">Banana</name>
    <dbReference type="NCBI Taxonomy" id="52838"/>
    <lineage>
        <taxon>Eukaryota</taxon>
        <taxon>Viridiplantae</taxon>
        <taxon>Streptophyta</taxon>
        <taxon>Embryophyta</taxon>
        <taxon>Tracheophyta</taxon>
        <taxon>Spermatophyta</taxon>
        <taxon>Magnoliopsida</taxon>
        <taxon>Liliopsida</taxon>
        <taxon>Zingiberales</taxon>
        <taxon>Musaceae</taxon>
        <taxon>Musa</taxon>
    </lineage>
</organism>
<protein>
    <submittedName>
        <fullName evidence="1">Uncharacterized protein</fullName>
    </submittedName>
</protein>
<evidence type="ECO:0000313" key="1">
    <source>
        <dbReference type="EMBL" id="THU74488.1"/>
    </source>
</evidence>
<comment type="caution">
    <text evidence="1">The sequence shown here is derived from an EMBL/GenBank/DDBJ whole genome shotgun (WGS) entry which is preliminary data.</text>
</comment>
<name>A0A4S8KH66_MUSBA</name>
<reference evidence="1 2" key="1">
    <citation type="journal article" date="2019" name="Nat. Plants">
        <title>Genome sequencing of Musa balbisiana reveals subgenome evolution and function divergence in polyploid bananas.</title>
        <authorList>
            <person name="Yao X."/>
        </authorList>
    </citation>
    <scope>NUCLEOTIDE SEQUENCE [LARGE SCALE GENOMIC DNA]</scope>
    <source>
        <strain evidence="2">cv. DH-PKW</strain>
        <tissue evidence="1">Leaves</tissue>
    </source>
</reference>
<proteinExistence type="predicted"/>
<dbReference type="Proteomes" id="UP000317650">
    <property type="component" value="Chromosome 4"/>
</dbReference>
<keyword evidence="2" id="KW-1185">Reference proteome</keyword>
<accession>A0A4S8KH66</accession>
<dbReference type="EMBL" id="PYDT01000001">
    <property type="protein sequence ID" value="THU74488.1"/>
    <property type="molecule type" value="Genomic_DNA"/>
</dbReference>
<gene>
    <name evidence="1" type="ORF">C4D60_Mb04t33910</name>
</gene>